<keyword evidence="5 9" id="KW-1133">Transmembrane helix</keyword>
<reference evidence="10" key="2">
    <citation type="submission" date="2020-09" db="EMBL/GenBank/DDBJ databases">
        <authorList>
            <person name="Sun Q."/>
            <person name="Ohkuma M."/>
        </authorList>
    </citation>
    <scope>NUCLEOTIDE SEQUENCE</scope>
    <source>
        <strain evidence="10">JCM 4637</strain>
    </source>
</reference>
<dbReference type="EMBL" id="BMVC01000021">
    <property type="protein sequence ID" value="GHD14462.1"/>
    <property type="molecule type" value="Genomic_DNA"/>
</dbReference>
<gene>
    <name evidence="10" type="ORF">GCM10010334_73720</name>
</gene>
<protein>
    <submittedName>
        <fullName evidence="10">Membrane protein</fullName>
    </submittedName>
</protein>
<feature type="transmembrane region" description="Helical" evidence="9">
    <location>
        <begin position="121"/>
        <end position="145"/>
    </location>
</feature>
<proteinExistence type="inferred from homology"/>
<organism evidence="10 11">
    <name type="scientific">Streptomyces finlayi</name>
    <dbReference type="NCBI Taxonomy" id="67296"/>
    <lineage>
        <taxon>Bacteria</taxon>
        <taxon>Bacillati</taxon>
        <taxon>Actinomycetota</taxon>
        <taxon>Actinomycetes</taxon>
        <taxon>Kitasatosporales</taxon>
        <taxon>Streptomycetaceae</taxon>
        <taxon>Streptomyces</taxon>
    </lineage>
</organism>
<dbReference type="GO" id="GO:0016758">
    <property type="term" value="F:hexosyltransferase activity"/>
    <property type="evidence" value="ECO:0007669"/>
    <property type="project" value="InterPro"/>
</dbReference>
<sequence>MPRSRPSSTSSTSSAEPAPASSGVPASASPGGTAPRFRRLRSPWAALLVWGLTRLWLVPAALKLPPLDGDGTLDPSVDRVYRGWFEVLSGGTFPAHDVSWQYPPGAALPILAPGVLPSLDYGLAFIVTAAVTDALVMAGLMWLVLRRGRSAAAPWLWAVALAVLSTVPWNRFDLQVTAIAMAALAVAASQRAWADRAFGALVALGALVKVWPVLLLAGTERGRRTRQAWISAAVAGVVLLAVFALAMPHSLSFLTAQKSRGIQIESVGALPFHIARHLGWSGTWKAKDGSHEFVGPGVETVSLVMQGLTVLALGWLVYWRLRSERSAPWMLPDAALTAVLLFVVTSRVISPQYLIWLVGLAAVCLLRRETSQRPVVWLILAACLFTTLGFPLLYRELRDDADPVAIANLFVRNGLLLVAAGLSAVRLWRAGRAGR</sequence>
<evidence type="ECO:0000313" key="11">
    <source>
        <dbReference type="Proteomes" id="UP000638353"/>
    </source>
</evidence>
<evidence type="ECO:0000256" key="2">
    <source>
        <dbReference type="ARBA" id="ARBA00022475"/>
    </source>
</evidence>
<feature type="region of interest" description="Disordered" evidence="8">
    <location>
        <begin position="1"/>
        <end position="32"/>
    </location>
</feature>
<evidence type="ECO:0000256" key="4">
    <source>
        <dbReference type="ARBA" id="ARBA00022692"/>
    </source>
</evidence>
<dbReference type="InterPro" id="IPR018584">
    <property type="entry name" value="GT87"/>
</dbReference>
<reference evidence="10" key="1">
    <citation type="journal article" date="2014" name="Int. J. Syst. Evol. Microbiol.">
        <title>Complete genome sequence of Corynebacterium casei LMG S-19264T (=DSM 44701T), isolated from a smear-ripened cheese.</title>
        <authorList>
            <consortium name="US DOE Joint Genome Institute (JGI-PGF)"/>
            <person name="Walter F."/>
            <person name="Albersmeier A."/>
            <person name="Kalinowski J."/>
            <person name="Ruckert C."/>
        </authorList>
    </citation>
    <scope>NUCLEOTIDE SEQUENCE</scope>
    <source>
        <strain evidence="10">JCM 4637</strain>
    </source>
</reference>
<feature type="transmembrane region" description="Helical" evidence="9">
    <location>
        <begin position="300"/>
        <end position="319"/>
    </location>
</feature>
<evidence type="ECO:0000256" key="6">
    <source>
        <dbReference type="ARBA" id="ARBA00023136"/>
    </source>
</evidence>
<name>A0A918X5V4_9ACTN</name>
<evidence type="ECO:0000256" key="3">
    <source>
        <dbReference type="ARBA" id="ARBA00022679"/>
    </source>
</evidence>
<feature type="transmembrane region" description="Helical" evidence="9">
    <location>
        <begin position="375"/>
        <end position="394"/>
    </location>
</feature>
<feature type="transmembrane region" description="Helical" evidence="9">
    <location>
        <begin position="406"/>
        <end position="428"/>
    </location>
</feature>
<feature type="transmembrane region" description="Helical" evidence="9">
    <location>
        <begin position="44"/>
        <end position="62"/>
    </location>
</feature>
<keyword evidence="4 9" id="KW-0812">Transmembrane</keyword>
<comment type="caution">
    <text evidence="10">The sequence shown here is derived from an EMBL/GenBank/DDBJ whole genome shotgun (WGS) entry which is preliminary data.</text>
</comment>
<dbReference type="RefSeq" id="WP_189827561.1">
    <property type="nucleotide sequence ID" value="NZ_BMVC01000021.1"/>
</dbReference>
<dbReference type="Proteomes" id="UP000638353">
    <property type="component" value="Unassembled WGS sequence"/>
</dbReference>
<feature type="transmembrane region" description="Helical" evidence="9">
    <location>
        <begin position="152"/>
        <end position="169"/>
    </location>
</feature>
<feature type="transmembrane region" description="Helical" evidence="9">
    <location>
        <begin position="197"/>
        <end position="216"/>
    </location>
</feature>
<keyword evidence="3" id="KW-0808">Transferase</keyword>
<evidence type="ECO:0000256" key="7">
    <source>
        <dbReference type="ARBA" id="ARBA00024033"/>
    </source>
</evidence>
<evidence type="ECO:0000256" key="8">
    <source>
        <dbReference type="SAM" id="MobiDB-lite"/>
    </source>
</evidence>
<dbReference type="GO" id="GO:0005886">
    <property type="term" value="C:plasma membrane"/>
    <property type="evidence" value="ECO:0007669"/>
    <property type="project" value="UniProtKB-SubCell"/>
</dbReference>
<feature type="transmembrane region" description="Helical" evidence="9">
    <location>
        <begin position="228"/>
        <end position="247"/>
    </location>
</feature>
<comment type="subcellular location">
    <subcellularLocation>
        <location evidence="1">Cell membrane</location>
        <topology evidence="1">Multi-pass membrane protein</topology>
    </subcellularLocation>
</comment>
<evidence type="ECO:0000256" key="1">
    <source>
        <dbReference type="ARBA" id="ARBA00004651"/>
    </source>
</evidence>
<keyword evidence="2" id="KW-1003">Cell membrane</keyword>
<evidence type="ECO:0000256" key="5">
    <source>
        <dbReference type="ARBA" id="ARBA00022989"/>
    </source>
</evidence>
<dbReference type="AlphaFoldDB" id="A0A918X5V4"/>
<feature type="transmembrane region" description="Helical" evidence="9">
    <location>
        <begin position="350"/>
        <end position="366"/>
    </location>
</feature>
<keyword evidence="6 9" id="KW-0472">Membrane</keyword>
<accession>A0A918X5V4</accession>
<feature type="transmembrane region" description="Helical" evidence="9">
    <location>
        <begin position="326"/>
        <end position="344"/>
    </location>
</feature>
<evidence type="ECO:0000313" key="10">
    <source>
        <dbReference type="EMBL" id="GHD14462.1"/>
    </source>
</evidence>
<evidence type="ECO:0000256" key="9">
    <source>
        <dbReference type="SAM" id="Phobius"/>
    </source>
</evidence>
<dbReference type="Pfam" id="PF09594">
    <property type="entry name" value="GT87"/>
    <property type="match status" value="1"/>
</dbReference>
<comment type="similarity">
    <text evidence="7">Belongs to the glycosyltransferase 87 family.</text>
</comment>